<proteinExistence type="predicted"/>
<dbReference type="Proteomes" id="UP001642409">
    <property type="component" value="Unassembled WGS sequence"/>
</dbReference>
<feature type="transmembrane region" description="Helical" evidence="1">
    <location>
        <begin position="58"/>
        <end position="84"/>
    </location>
</feature>
<gene>
    <name evidence="2" type="ORF">HINF_LOCUS11660</name>
</gene>
<protein>
    <submittedName>
        <fullName evidence="2">Hypothetical_protein</fullName>
    </submittedName>
</protein>
<comment type="caution">
    <text evidence="2">The sequence shown here is derived from an EMBL/GenBank/DDBJ whole genome shotgun (WGS) entry which is preliminary data.</text>
</comment>
<evidence type="ECO:0000256" key="1">
    <source>
        <dbReference type="SAM" id="Phobius"/>
    </source>
</evidence>
<reference evidence="2 3" key="1">
    <citation type="submission" date="2024-07" db="EMBL/GenBank/DDBJ databases">
        <authorList>
            <person name="Akdeniz Z."/>
        </authorList>
    </citation>
    <scope>NUCLEOTIDE SEQUENCE [LARGE SCALE GENOMIC DNA]</scope>
</reference>
<dbReference type="EMBL" id="CAXDID020000026">
    <property type="protein sequence ID" value="CAL5990828.1"/>
    <property type="molecule type" value="Genomic_DNA"/>
</dbReference>
<organism evidence="2 3">
    <name type="scientific">Hexamita inflata</name>
    <dbReference type="NCBI Taxonomy" id="28002"/>
    <lineage>
        <taxon>Eukaryota</taxon>
        <taxon>Metamonada</taxon>
        <taxon>Diplomonadida</taxon>
        <taxon>Hexamitidae</taxon>
        <taxon>Hexamitinae</taxon>
        <taxon>Hexamita</taxon>
    </lineage>
</organism>
<keyword evidence="1" id="KW-0812">Transmembrane</keyword>
<sequence length="103" mass="11398">MNLNAISNLISNKFDICTVSTCYARCTNSTPQMVKEPLARKVAAGLGNMNVYSLVYDAVFISAVVFVLRRFHILVSIATILILLKIADNNSVFNQMKEQVVKA</sequence>
<evidence type="ECO:0000313" key="3">
    <source>
        <dbReference type="Proteomes" id="UP001642409"/>
    </source>
</evidence>
<evidence type="ECO:0000313" key="2">
    <source>
        <dbReference type="EMBL" id="CAL5990828.1"/>
    </source>
</evidence>
<accession>A0ABP1HBN4</accession>
<name>A0ABP1HBN4_9EUKA</name>
<keyword evidence="1" id="KW-1133">Transmembrane helix</keyword>
<keyword evidence="1" id="KW-0472">Membrane</keyword>
<keyword evidence="3" id="KW-1185">Reference proteome</keyword>